<dbReference type="RefSeq" id="WP_152602359.1">
    <property type="nucleotide sequence ID" value="NZ_JACHBQ010000002.1"/>
</dbReference>
<proteinExistence type="predicted"/>
<dbReference type="OrthoDB" id="4075286at2"/>
<organism evidence="1 2">
    <name type="scientific">Cryobacterium roopkundense</name>
    <dbReference type="NCBI Taxonomy" id="1001240"/>
    <lineage>
        <taxon>Bacteria</taxon>
        <taxon>Bacillati</taxon>
        <taxon>Actinomycetota</taxon>
        <taxon>Actinomycetes</taxon>
        <taxon>Micrococcales</taxon>
        <taxon>Microbacteriaceae</taxon>
        <taxon>Cryobacterium</taxon>
    </lineage>
</organism>
<protein>
    <submittedName>
        <fullName evidence="1">Uncharacterized protein</fullName>
    </submittedName>
</protein>
<name>A0A7W9E741_9MICO</name>
<dbReference type="AlphaFoldDB" id="A0A7W9E741"/>
<gene>
    <name evidence="1" type="ORF">BJ997_004316</name>
</gene>
<accession>A0A7W9E741</accession>
<reference evidence="1 2" key="1">
    <citation type="submission" date="2020-08" db="EMBL/GenBank/DDBJ databases">
        <title>Sequencing the genomes of 1000 actinobacteria strains.</title>
        <authorList>
            <person name="Klenk H.-P."/>
        </authorList>
    </citation>
    <scope>NUCLEOTIDE SEQUENCE [LARGE SCALE GENOMIC DNA]</scope>
    <source>
        <strain evidence="1 2">DSM 21065</strain>
    </source>
</reference>
<comment type="caution">
    <text evidence="1">The sequence shown here is derived from an EMBL/GenBank/DDBJ whole genome shotgun (WGS) entry which is preliminary data.</text>
</comment>
<dbReference type="Proteomes" id="UP000561726">
    <property type="component" value="Unassembled WGS sequence"/>
</dbReference>
<evidence type="ECO:0000313" key="1">
    <source>
        <dbReference type="EMBL" id="MBB5643705.1"/>
    </source>
</evidence>
<dbReference type="EMBL" id="JACHBQ010000002">
    <property type="protein sequence ID" value="MBB5643705.1"/>
    <property type="molecule type" value="Genomic_DNA"/>
</dbReference>
<evidence type="ECO:0000313" key="2">
    <source>
        <dbReference type="Proteomes" id="UP000561726"/>
    </source>
</evidence>
<sequence>MRDDLTSGWASPFPRRVLADGQLAQLHPLSELDHPLILKATESIGTDPSEDSDEGRIRGSTLLHLREIKISQWRGGVWCDPKTGVNWLVVAGLAKNNHTAFGDFYVEIERAEAAGSTSNWLPSNEDLRLLKQETSARLLTEWELSVQLEILGALRAVADGGSARLVVSHPLAAKGILAQLTIEVTPVRDSDYEADEIQLTVETESQFKGSNLEWQLTLRALISLSPPEQGWDRLESEFGHVPPGGVIHRHRAGQLI</sequence>